<evidence type="ECO:0000313" key="1">
    <source>
        <dbReference type="EMBL" id="MBC3539621.1"/>
    </source>
</evidence>
<dbReference type="Proteomes" id="UP000659698">
    <property type="component" value="Unassembled WGS sequence"/>
</dbReference>
<name>A0ABR6VR50_9BACT</name>
<dbReference type="Pfam" id="PF13715">
    <property type="entry name" value="CarbopepD_reg_2"/>
    <property type="match status" value="1"/>
</dbReference>
<sequence>MPLPARESFRPFWPLLLLALLVFPFSGKTYGQSASVVGAIVDAQTKQPLGFATVYIAQTTFGTNSAENGTFKLTGLPAGTHELVVSFLGYETLTHKVTLTAGKQLSFRFELLARANALQEIVIRPDSNWRYNYGVFLKNFIGQTANAAKTEILNPEVLYFHFDPETQELTAEAVKPLIIESKALGYRVHFELADFKVNFANQQTFHAGYPRYEAMKPRSKAQAKRWQEARLKAYRGSLMHFARALYNRNLEAEGFNVRKMQRRPNPSRPPEEEIQAGLKRARALASGTITIHKSGEPEDSLQYWLRMKRLDKTVAYLYKDPIPYEQLVRPDASGDRLRLQFEDILNVVYTKEKEELGFVNQSLFSQRRAPSFQNSLLSLTEPYTFIEPNGMILNPHSHFVEGYWGWEKLAEMLPLDYAPTAE</sequence>
<organism evidence="1 2">
    <name type="scientific">Rufibacter sediminis</name>
    <dbReference type="NCBI Taxonomy" id="2762756"/>
    <lineage>
        <taxon>Bacteria</taxon>
        <taxon>Pseudomonadati</taxon>
        <taxon>Bacteroidota</taxon>
        <taxon>Cytophagia</taxon>
        <taxon>Cytophagales</taxon>
        <taxon>Hymenobacteraceae</taxon>
        <taxon>Rufibacter</taxon>
    </lineage>
</organism>
<proteinExistence type="predicted"/>
<dbReference type="SUPFAM" id="SSF49464">
    <property type="entry name" value="Carboxypeptidase regulatory domain-like"/>
    <property type="match status" value="1"/>
</dbReference>
<dbReference type="EMBL" id="JACOAF010000020">
    <property type="protein sequence ID" value="MBC3539621.1"/>
    <property type="molecule type" value="Genomic_DNA"/>
</dbReference>
<gene>
    <name evidence="1" type="ORF">H7U12_07990</name>
</gene>
<accession>A0ABR6VR50</accession>
<comment type="caution">
    <text evidence="1">The sequence shown here is derived from an EMBL/GenBank/DDBJ whole genome shotgun (WGS) entry which is preliminary data.</text>
</comment>
<dbReference type="InterPro" id="IPR008969">
    <property type="entry name" value="CarboxyPept-like_regulatory"/>
</dbReference>
<evidence type="ECO:0000313" key="2">
    <source>
        <dbReference type="Proteomes" id="UP000659698"/>
    </source>
</evidence>
<protein>
    <submittedName>
        <fullName evidence="1">Carboxypeptidase-like regulatory domain-containing protein</fullName>
    </submittedName>
</protein>
<dbReference type="RefSeq" id="WP_186635625.1">
    <property type="nucleotide sequence ID" value="NZ_JACOAF010000020.1"/>
</dbReference>
<reference evidence="1 2" key="1">
    <citation type="journal article" date="2019" name="Int. J. Syst. Evol. Microbiol.">
        <title>Rufibacter sediminis sp. nov., isolated from freshwater lake sediment.</title>
        <authorList>
            <person name="Qu J.H."/>
            <person name="Zhang L.J."/>
            <person name="Fu Y.H."/>
            <person name="Li H.F."/>
        </authorList>
    </citation>
    <scope>NUCLEOTIDE SEQUENCE [LARGE SCALE GENOMIC DNA]</scope>
    <source>
        <strain evidence="1 2">H-1</strain>
    </source>
</reference>
<keyword evidence="2" id="KW-1185">Reference proteome</keyword>
<dbReference type="Gene3D" id="2.60.40.1120">
    <property type="entry name" value="Carboxypeptidase-like, regulatory domain"/>
    <property type="match status" value="1"/>
</dbReference>